<dbReference type="InterPro" id="IPR008551">
    <property type="entry name" value="TANGO2"/>
</dbReference>
<dbReference type="RefSeq" id="WP_311533374.1">
    <property type="nucleotide sequence ID" value="NZ_JAVRHQ010000001.1"/>
</dbReference>
<accession>A0ABU3C5R8</accession>
<comment type="caution">
    <text evidence="1">The sequence shown here is derived from an EMBL/GenBank/DDBJ whole genome shotgun (WGS) entry which is preliminary data.</text>
</comment>
<sequence length="237" mass="27426">MCTVSLVAQPEIQNGFVLTSNRDEINGRENLAPSWEEYLGVQLYFPKDKLAGGTWLGASERQRLICLLNGGYKKHERKQPYRKSRGVVVKDFLAALKIDEVIKNYNLENIEPFTMVIADWQEELTFLEFVWDGVERHRKNLQLTSHIWSSSPLYSEEMKAQRRQWFEALKSENKPGAEALLEFHHSAGVGDKNIDLVMDRGFLKTQSISQIEKITLGLRFWYKDLANDKVSESILKF</sequence>
<organism evidence="1 2">
    <name type="scientific">Autumnicola tepida</name>
    <dbReference type="NCBI Taxonomy" id="3075595"/>
    <lineage>
        <taxon>Bacteria</taxon>
        <taxon>Pseudomonadati</taxon>
        <taxon>Bacteroidota</taxon>
        <taxon>Flavobacteriia</taxon>
        <taxon>Flavobacteriales</taxon>
        <taxon>Flavobacteriaceae</taxon>
        <taxon>Autumnicola</taxon>
    </lineage>
</organism>
<gene>
    <name evidence="1" type="ORF">RM553_02395</name>
</gene>
<evidence type="ECO:0000313" key="2">
    <source>
        <dbReference type="Proteomes" id="UP001262889"/>
    </source>
</evidence>
<keyword evidence="2" id="KW-1185">Reference proteome</keyword>
<proteinExistence type="predicted"/>
<protein>
    <submittedName>
        <fullName evidence="1">NRDE family protein</fullName>
    </submittedName>
</protein>
<reference evidence="1 2" key="1">
    <citation type="submission" date="2023-09" db="EMBL/GenBank/DDBJ databases">
        <authorList>
            <person name="Rey-Velasco X."/>
        </authorList>
    </citation>
    <scope>NUCLEOTIDE SEQUENCE [LARGE SCALE GENOMIC DNA]</scope>
    <source>
        <strain evidence="1 2">F363</strain>
    </source>
</reference>
<dbReference type="EMBL" id="JAVRHQ010000001">
    <property type="protein sequence ID" value="MDT0641672.1"/>
    <property type="molecule type" value="Genomic_DNA"/>
</dbReference>
<dbReference type="Proteomes" id="UP001262889">
    <property type="component" value="Unassembled WGS sequence"/>
</dbReference>
<evidence type="ECO:0000313" key="1">
    <source>
        <dbReference type="EMBL" id="MDT0641672.1"/>
    </source>
</evidence>
<name>A0ABU3C5R8_9FLAO</name>
<dbReference type="Pfam" id="PF05742">
    <property type="entry name" value="TANGO2"/>
    <property type="match status" value="1"/>
</dbReference>
<dbReference type="PANTHER" id="PTHR17985:SF8">
    <property type="entry name" value="TRANSPORT AND GOLGI ORGANIZATION PROTEIN 2 HOMOLOG"/>
    <property type="match status" value="1"/>
</dbReference>
<dbReference type="PANTHER" id="PTHR17985">
    <property type="entry name" value="SER/THR-RICH PROTEIN T10 IN DGCR REGION"/>
    <property type="match status" value="1"/>
</dbReference>